<feature type="signal peptide" evidence="1">
    <location>
        <begin position="1"/>
        <end position="20"/>
    </location>
</feature>
<dbReference type="EMBL" id="CP014263">
    <property type="protein sequence ID" value="AQG80273.1"/>
    <property type="molecule type" value="Genomic_DNA"/>
</dbReference>
<sequence length="142" mass="15536">MKPLLLASLLLITQIGAAFATDSLRTDPEAPSPVWVASPNASFAVRTVHSLDGHLMVGINNLGQRDLTLTVWSADNRELVFLNLNRQPGHVISLDLHEYADGLYRIEIANDAEKVVKDVKIATSARLARQTFVTVAGTMTRM</sequence>
<evidence type="ECO:0008006" key="4">
    <source>
        <dbReference type="Google" id="ProtNLM"/>
    </source>
</evidence>
<protein>
    <recommendedName>
        <fullName evidence="4">Secretion system C-terminal sorting domain-containing protein</fullName>
    </recommendedName>
</protein>
<feature type="chain" id="PRO_5010326193" description="Secretion system C-terminal sorting domain-containing protein" evidence="1">
    <location>
        <begin position="21"/>
        <end position="142"/>
    </location>
</feature>
<dbReference type="KEGG" id="smon:AWR27_13670"/>
<organism evidence="2 3">
    <name type="scientific">Spirosoma montaniterrae</name>
    <dbReference type="NCBI Taxonomy" id="1178516"/>
    <lineage>
        <taxon>Bacteria</taxon>
        <taxon>Pseudomonadati</taxon>
        <taxon>Bacteroidota</taxon>
        <taxon>Cytophagia</taxon>
        <taxon>Cytophagales</taxon>
        <taxon>Cytophagaceae</taxon>
        <taxon>Spirosoma</taxon>
    </lineage>
</organism>
<name>A0A1P9WY44_9BACT</name>
<dbReference type="AlphaFoldDB" id="A0A1P9WY44"/>
<keyword evidence="3" id="KW-1185">Reference proteome</keyword>
<proteinExistence type="predicted"/>
<evidence type="ECO:0000313" key="2">
    <source>
        <dbReference type="EMBL" id="AQG80273.1"/>
    </source>
</evidence>
<dbReference type="Proteomes" id="UP000187941">
    <property type="component" value="Chromosome"/>
</dbReference>
<evidence type="ECO:0000313" key="3">
    <source>
        <dbReference type="Proteomes" id="UP000187941"/>
    </source>
</evidence>
<evidence type="ECO:0000256" key="1">
    <source>
        <dbReference type="SAM" id="SignalP"/>
    </source>
</evidence>
<reference evidence="2 3" key="1">
    <citation type="submission" date="2016-01" db="EMBL/GenBank/DDBJ databases">
        <authorList>
            <person name="Oliw E.H."/>
        </authorList>
    </citation>
    <scope>NUCLEOTIDE SEQUENCE [LARGE SCALE GENOMIC DNA]</scope>
    <source>
        <strain evidence="2 3">DY10</strain>
    </source>
</reference>
<gene>
    <name evidence="2" type="ORF">AWR27_13670</name>
</gene>
<keyword evidence="1" id="KW-0732">Signal</keyword>
<dbReference type="RefSeq" id="WP_077131699.1">
    <property type="nucleotide sequence ID" value="NZ_CP014263.1"/>
</dbReference>
<accession>A0A1P9WY44</accession>
<dbReference type="STRING" id="1178516.AWR27_13670"/>